<dbReference type="Proteomes" id="UP001215598">
    <property type="component" value="Unassembled WGS sequence"/>
</dbReference>
<evidence type="ECO:0000256" key="1">
    <source>
        <dbReference type="SAM" id="MobiDB-lite"/>
    </source>
</evidence>
<organism evidence="2 3">
    <name type="scientific">Mycena metata</name>
    <dbReference type="NCBI Taxonomy" id="1033252"/>
    <lineage>
        <taxon>Eukaryota</taxon>
        <taxon>Fungi</taxon>
        <taxon>Dikarya</taxon>
        <taxon>Basidiomycota</taxon>
        <taxon>Agaricomycotina</taxon>
        <taxon>Agaricomycetes</taxon>
        <taxon>Agaricomycetidae</taxon>
        <taxon>Agaricales</taxon>
        <taxon>Marasmiineae</taxon>
        <taxon>Mycenaceae</taxon>
        <taxon>Mycena</taxon>
    </lineage>
</organism>
<sequence length="214" mass="23365">MIEAKGIDQDTSKHYGYSPGIYPADDAGIEIRLELGWMGIRRGMGIDGIADDYGEQHGGWLAAGMLGGSGGEGGHRYGSKVFARRFVLGKTRKTVRMPPHVPHGKIGTATASQQPGYNTGAQRTRPFSTGNGNGLRSGQAKPQILNGGQSQDQLRSHTVRIAHLATSDAGYPPHCNASQTDEIYKLEDWTKTVEDLETRRESRMVRRGPEWAFE</sequence>
<reference evidence="2" key="1">
    <citation type="submission" date="2023-03" db="EMBL/GenBank/DDBJ databases">
        <title>Massive genome expansion in bonnet fungi (Mycena s.s.) driven by repeated elements and novel gene families across ecological guilds.</title>
        <authorList>
            <consortium name="Lawrence Berkeley National Laboratory"/>
            <person name="Harder C.B."/>
            <person name="Miyauchi S."/>
            <person name="Viragh M."/>
            <person name="Kuo A."/>
            <person name="Thoen E."/>
            <person name="Andreopoulos B."/>
            <person name="Lu D."/>
            <person name="Skrede I."/>
            <person name="Drula E."/>
            <person name="Henrissat B."/>
            <person name="Morin E."/>
            <person name="Kohler A."/>
            <person name="Barry K."/>
            <person name="LaButti K."/>
            <person name="Morin E."/>
            <person name="Salamov A."/>
            <person name="Lipzen A."/>
            <person name="Mereny Z."/>
            <person name="Hegedus B."/>
            <person name="Baldrian P."/>
            <person name="Stursova M."/>
            <person name="Weitz H."/>
            <person name="Taylor A."/>
            <person name="Grigoriev I.V."/>
            <person name="Nagy L.G."/>
            <person name="Martin F."/>
            <person name="Kauserud H."/>
        </authorList>
    </citation>
    <scope>NUCLEOTIDE SEQUENCE</scope>
    <source>
        <strain evidence="2">CBHHK182m</strain>
    </source>
</reference>
<feature type="region of interest" description="Disordered" evidence="1">
    <location>
        <begin position="95"/>
        <end position="139"/>
    </location>
</feature>
<keyword evidence="3" id="KW-1185">Reference proteome</keyword>
<gene>
    <name evidence="2" type="ORF">B0H16DRAFT_1449580</name>
</gene>
<name>A0AAD7NUX9_9AGAR</name>
<dbReference type="AlphaFoldDB" id="A0AAD7NUX9"/>
<accession>A0AAD7NUX9</accession>
<evidence type="ECO:0000313" key="3">
    <source>
        <dbReference type="Proteomes" id="UP001215598"/>
    </source>
</evidence>
<evidence type="ECO:0000313" key="2">
    <source>
        <dbReference type="EMBL" id="KAJ7776132.1"/>
    </source>
</evidence>
<proteinExistence type="predicted"/>
<feature type="compositionally biased region" description="Polar residues" evidence="1">
    <location>
        <begin position="109"/>
        <end position="136"/>
    </location>
</feature>
<dbReference type="EMBL" id="JARKIB010000009">
    <property type="protein sequence ID" value="KAJ7776132.1"/>
    <property type="molecule type" value="Genomic_DNA"/>
</dbReference>
<protein>
    <submittedName>
        <fullName evidence="2">Uncharacterized protein</fullName>
    </submittedName>
</protein>
<comment type="caution">
    <text evidence="2">The sequence shown here is derived from an EMBL/GenBank/DDBJ whole genome shotgun (WGS) entry which is preliminary data.</text>
</comment>